<keyword evidence="2" id="KW-1185">Reference proteome</keyword>
<accession>A0ABN9DPT3</accession>
<feature type="non-terminal residue" evidence="1">
    <location>
        <position position="64"/>
    </location>
</feature>
<dbReference type="EMBL" id="CATNWA010014546">
    <property type="protein sequence ID" value="CAI9573212.1"/>
    <property type="molecule type" value="Genomic_DNA"/>
</dbReference>
<dbReference type="Proteomes" id="UP001162483">
    <property type="component" value="Unassembled WGS sequence"/>
</dbReference>
<evidence type="ECO:0000313" key="1">
    <source>
        <dbReference type="EMBL" id="CAI9573212.1"/>
    </source>
</evidence>
<organism evidence="1 2">
    <name type="scientific">Staurois parvus</name>
    <dbReference type="NCBI Taxonomy" id="386267"/>
    <lineage>
        <taxon>Eukaryota</taxon>
        <taxon>Metazoa</taxon>
        <taxon>Chordata</taxon>
        <taxon>Craniata</taxon>
        <taxon>Vertebrata</taxon>
        <taxon>Euteleostomi</taxon>
        <taxon>Amphibia</taxon>
        <taxon>Batrachia</taxon>
        <taxon>Anura</taxon>
        <taxon>Neobatrachia</taxon>
        <taxon>Ranoidea</taxon>
        <taxon>Ranidae</taxon>
        <taxon>Staurois</taxon>
    </lineage>
</organism>
<evidence type="ECO:0000313" key="2">
    <source>
        <dbReference type="Proteomes" id="UP001162483"/>
    </source>
</evidence>
<name>A0ABN9DPT3_9NEOB</name>
<proteinExistence type="predicted"/>
<protein>
    <submittedName>
        <fullName evidence="1">Uncharacterized protein</fullName>
    </submittedName>
</protein>
<reference evidence="1" key="1">
    <citation type="submission" date="2023-05" db="EMBL/GenBank/DDBJ databases">
        <authorList>
            <person name="Stuckert A."/>
        </authorList>
    </citation>
    <scope>NUCLEOTIDE SEQUENCE</scope>
</reference>
<gene>
    <name evidence="1" type="ORF">SPARVUS_LOCUS7604659</name>
</gene>
<sequence length="64" mass="6780">MTLGTKGLTSGAIKGLTVCCFINCAVCFLPVKYAALHCCAMESNTKQHDTELSPVSVPHRGLVI</sequence>
<comment type="caution">
    <text evidence="1">The sequence shown here is derived from an EMBL/GenBank/DDBJ whole genome shotgun (WGS) entry which is preliminary data.</text>
</comment>